<proteinExistence type="predicted"/>
<name>A0A1W9KXZ1_9BURK</name>
<dbReference type="PROSITE" id="PS50125">
    <property type="entry name" value="GUANYLATE_CYCLASE_2"/>
    <property type="match status" value="1"/>
</dbReference>
<dbReference type="GO" id="GO:0009190">
    <property type="term" value="P:cyclic nucleotide biosynthetic process"/>
    <property type="evidence" value="ECO:0007669"/>
    <property type="project" value="InterPro"/>
</dbReference>
<sequence length="706" mass="76266">MVQRLPSLAWLLPAIVVAVCLLLALWDPVPLQMLRNGQFDQFQRWQPRVDSGAPVRIIDIDDDSLNRLGQWPWPRTLMAELTNKLQAAQPAAIAFDVLLSEPDRTSPQAMLDLWQAPDDIREQLRALPDHDAVLAQALQASRVVLGFVVERRDQPGAPPELKARYVAAGEPAQPYVPAFSGAIGPLPALQASASGLGAIVFLPDADGVVRRVPLLLRVGDTLVPSLVAETLRVAQGARNFTTRTVPEAGVGLAEVRIGALSVPSTPQGEVWVHYTRPVAQRYIPAWKVLAGAVPATELAGNILLVGTSAQGLMDLRFSPLGTALPGVEVHAQALEQLLTGGGLTYPSWAHALGLLVALMAGLVVGLIALFYRAAWSLVVLAGALAALWLGVWYAFTRQGVLVDAVTPSLTIALSFGVSSMVHHMVSEKRQRWIRQAFSRYVSPNLVDYLIRQPAALELGGKRQACSFVFTDLAGFTTWLEGMDPANAVTLLNDYLDGMIAIAFRHQGTLDRIVGDALVLMFSAPVYQADHPRRALTCAWEMHQFSSQYVARLAARGVSFGLTRIGVHSGEVIVGNFGGSTIFDYRALGDPINTAARLESANKQFGTLICVSQAVLCTCPEWPVRAIGQVVLKGKTQPLAVFEPLDPHHPGDPDYAAAFELMRQHAPQALQAFTDLAAKRANDPLVAMHLARLRGGQVSDVMVLSSK</sequence>
<dbReference type="Pfam" id="PF05226">
    <property type="entry name" value="CHASE2"/>
    <property type="match status" value="1"/>
</dbReference>
<gene>
    <name evidence="3" type="ORF">BWK72_03645</name>
</gene>
<dbReference type="SMART" id="SM00044">
    <property type="entry name" value="CYCc"/>
    <property type="match status" value="1"/>
</dbReference>
<accession>A0A1W9KXZ1</accession>
<reference evidence="3 4" key="1">
    <citation type="submission" date="2017-01" db="EMBL/GenBank/DDBJ databases">
        <title>Novel large sulfur bacteria in the metagenomes of groundwater-fed chemosynthetic microbial mats in the Lake Huron basin.</title>
        <authorList>
            <person name="Sharrar A.M."/>
            <person name="Flood B.E."/>
            <person name="Bailey J.V."/>
            <person name="Jones D.S."/>
            <person name="Biddanda B."/>
            <person name="Ruberg S.A."/>
            <person name="Marcus D.N."/>
            <person name="Dick G.J."/>
        </authorList>
    </citation>
    <scope>NUCLEOTIDE SEQUENCE [LARGE SCALE GENOMIC DNA]</scope>
    <source>
        <strain evidence="3">A7</strain>
    </source>
</reference>
<dbReference type="InterPro" id="IPR029787">
    <property type="entry name" value="Nucleotide_cyclase"/>
</dbReference>
<dbReference type="SUPFAM" id="SSF55073">
    <property type="entry name" value="Nucleotide cyclase"/>
    <property type="match status" value="1"/>
</dbReference>
<protein>
    <submittedName>
        <fullName evidence="3">Adenylate/guanylate cyclase domain-containing protein</fullName>
    </submittedName>
</protein>
<dbReference type="Proteomes" id="UP000192505">
    <property type="component" value="Unassembled WGS sequence"/>
</dbReference>
<dbReference type="PANTHER" id="PTHR43081">
    <property type="entry name" value="ADENYLATE CYCLASE, TERMINAL-DIFFERENTIATION SPECIFIC-RELATED"/>
    <property type="match status" value="1"/>
</dbReference>
<dbReference type="GO" id="GO:0035556">
    <property type="term" value="P:intracellular signal transduction"/>
    <property type="evidence" value="ECO:0007669"/>
    <property type="project" value="InterPro"/>
</dbReference>
<keyword evidence="1" id="KW-0472">Membrane</keyword>
<dbReference type="InterPro" id="IPR007890">
    <property type="entry name" value="CHASE2"/>
</dbReference>
<dbReference type="SMART" id="SM01080">
    <property type="entry name" value="CHASE2"/>
    <property type="match status" value="1"/>
</dbReference>
<dbReference type="AlphaFoldDB" id="A0A1W9KXZ1"/>
<keyword evidence="1" id="KW-0812">Transmembrane</keyword>
<organism evidence="3 4">
    <name type="scientific">Rhodoferax ferrireducens</name>
    <dbReference type="NCBI Taxonomy" id="192843"/>
    <lineage>
        <taxon>Bacteria</taxon>
        <taxon>Pseudomonadati</taxon>
        <taxon>Pseudomonadota</taxon>
        <taxon>Betaproteobacteria</taxon>
        <taxon>Burkholderiales</taxon>
        <taxon>Comamonadaceae</taxon>
        <taxon>Rhodoferax</taxon>
    </lineage>
</organism>
<evidence type="ECO:0000256" key="1">
    <source>
        <dbReference type="SAM" id="Phobius"/>
    </source>
</evidence>
<feature type="transmembrane region" description="Helical" evidence="1">
    <location>
        <begin position="377"/>
        <end position="395"/>
    </location>
</feature>
<keyword evidence="1" id="KW-1133">Transmembrane helix</keyword>
<dbReference type="PANTHER" id="PTHR43081:SF1">
    <property type="entry name" value="ADENYLATE CYCLASE, TERMINAL-DIFFERENTIATION SPECIFIC"/>
    <property type="match status" value="1"/>
</dbReference>
<comment type="caution">
    <text evidence="3">The sequence shown here is derived from an EMBL/GenBank/DDBJ whole genome shotgun (WGS) entry which is preliminary data.</text>
</comment>
<evidence type="ECO:0000313" key="4">
    <source>
        <dbReference type="Proteomes" id="UP000192505"/>
    </source>
</evidence>
<feature type="domain" description="Guanylate cyclase" evidence="2">
    <location>
        <begin position="466"/>
        <end position="598"/>
    </location>
</feature>
<dbReference type="InterPro" id="IPR001054">
    <property type="entry name" value="A/G_cyclase"/>
</dbReference>
<dbReference type="Gene3D" id="3.30.70.1230">
    <property type="entry name" value="Nucleotide cyclase"/>
    <property type="match status" value="1"/>
</dbReference>
<evidence type="ECO:0000259" key="2">
    <source>
        <dbReference type="PROSITE" id="PS50125"/>
    </source>
</evidence>
<evidence type="ECO:0000313" key="3">
    <source>
        <dbReference type="EMBL" id="OQW89517.1"/>
    </source>
</evidence>
<feature type="transmembrane region" description="Helical" evidence="1">
    <location>
        <begin position="348"/>
        <end position="370"/>
    </location>
</feature>
<dbReference type="InterPro" id="IPR050697">
    <property type="entry name" value="Adenylyl/Guanylyl_Cyclase_3/4"/>
</dbReference>
<dbReference type="EMBL" id="MTEI01000002">
    <property type="protein sequence ID" value="OQW89517.1"/>
    <property type="molecule type" value="Genomic_DNA"/>
</dbReference>
<dbReference type="GO" id="GO:0004016">
    <property type="term" value="F:adenylate cyclase activity"/>
    <property type="evidence" value="ECO:0007669"/>
    <property type="project" value="UniProtKB-ARBA"/>
</dbReference>
<feature type="transmembrane region" description="Helical" evidence="1">
    <location>
        <begin position="7"/>
        <end position="26"/>
    </location>
</feature>
<dbReference type="Pfam" id="PF00211">
    <property type="entry name" value="Guanylate_cyc"/>
    <property type="match status" value="1"/>
</dbReference>
<feature type="transmembrane region" description="Helical" evidence="1">
    <location>
        <begin position="407"/>
        <end position="425"/>
    </location>
</feature>
<dbReference type="CDD" id="cd07302">
    <property type="entry name" value="CHD"/>
    <property type="match status" value="1"/>
</dbReference>